<evidence type="ECO:0000313" key="1">
    <source>
        <dbReference type="EMBL" id="KIK42186.1"/>
    </source>
</evidence>
<dbReference type="Proteomes" id="UP000054485">
    <property type="component" value="Unassembled WGS sequence"/>
</dbReference>
<reference evidence="1 2" key="1">
    <citation type="submission" date="2014-04" db="EMBL/GenBank/DDBJ databases">
        <authorList>
            <consortium name="DOE Joint Genome Institute"/>
            <person name="Kuo A."/>
            <person name="Ruytinx J."/>
            <person name="Rineau F."/>
            <person name="Colpaert J."/>
            <person name="Kohler A."/>
            <person name="Nagy L.G."/>
            <person name="Floudas D."/>
            <person name="Copeland A."/>
            <person name="Barry K.W."/>
            <person name="Cichocki N."/>
            <person name="Veneault-Fourrey C."/>
            <person name="LaButti K."/>
            <person name="Lindquist E.A."/>
            <person name="Lipzen A."/>
            <person name="Lundell T."/>
            <person name="Morin E."/>
            <person name="Murat C."/>
            <person name="Sun H."/>
            <person name="Tunlid A."/>
            <person name="Henrissat B."/>
            <person name="Grigoriev I.V."/>
            <person name="Hibbett D.S."/>
            <person name="Martin F."/>
            <person name="Nordberg H.P."/>
            <person name="Cantor M.N."/>
            <person name="Hua S.X."/>
        </authorList>
    </citation>
    <scope>NUCLEOTIDE SEQUENCE [LARGE SCALE GENOMIC DNA]</scope>
    <source>
        <strain evidence="1 2">UH-Slu-Lm8-n1</strain>
    </source>
</reference>
<protein>
    <submittedName>
        <fullName evidence="1">Uncharacterized protein</fullName>
    </submittedName>
</protein>
<dbReference type="EMBL" id="KN835246">
    <property type="protein sequence ID" value="KIK42186.1"/>
    <property type="molecule type" value="Genomic_DNA"/>
</dbReference>
<proteinExistence type="predicted"/>
<dbReference type="InParanoid" id="A0A0D0AJZ2"/>
<keyword evidence="2" id="KW-1185">Reference proteome</keyword>
<dbReference type="AlphaFoldDB" id="A0A0D0AJZ2"/>
<sequence length="103" mass="11347">MQGRGHYSSTRYAQPSAHRRSSIFVSLGSRPRAALGRLSSLFQRSPPIGQDTITQLQQRPRQGSSHQPPVVEVAAAKDKRVFNCLAVPPALMYLVDFICCPTP</sequence>
<name>A0A0D0AJZ2_9AGAM</name>
<gene>
    <name evidence="1" type="ORF">CY34DRAFT_805250</name>
</gene>
<organism evidence="1 2">
    <name type="scientific">Suillus luteus UH-Slu-Lm8-n1</name>
    <dbReference type="NCBI Taxonomy" id="930992"/>
    <lineage>
        <taxon>Eukaryota</taxon>
        <taxon>Fungi</taxon>
        <taxon>Dikarya</taxon>
        <taxon>Basidiomycota</taxon>
        <taxon>Agaricomycotina</taxon>
        <taxon>Agaricomycetes</taxon>
        <taxon>Agaricomycetidae</taxon>
        <taxon>Boletales</taxon>
        <taxon>Suillineae</taxon>
        <taxon>Suillaceae</taxon>
        <taxon>Suillus</taxon>
    </lineage>
</organism>
<reference evidence="2" key="2">
    <citation type="submission" date="2015-01" db="EMBL/GenBank/DDBJ databases">
        <title>Evolutionary Origins and Diversification of the Mycorrhizal Mutualists.</title>
        <authorList>
            <consortium name="DOE Joint Genome Institute"/>
            <consortium name="Mycorrhizal Genomics Consortium"/>
            <person name="Kohler A."/>
            <person name="Kuo A."/>
            <person name="Nagy L.G."/>
            <person name="Floudas D."/>
            <person name="Copeland A."/>
            <person name="Barry K.W."/>
            <person name="Cichocki N."/>
            <person name="Veneault-Fourrey C."/>
            <person name="LaButti K."/>
            <person name="Lindquist E.A."/>
            <person name="Lipzen A."/>
            <person name="Lundell T."/>
            <person name="Morin E."/>
            <person name="Murat C."/>
            <person name="Riley R."/>
            <person name="Ohm R."/>
            <person name="Sun H."/>
            <person name="Tunlid A."/>
            <person name="Henrissat B."/>
            <person name="Grigoriev I.V."/>
            <person name="Hibbett D.S."/>
            <person name="Martin F."/>
        </authorList>
    </citation>
    <scope>NUCLEOTIDE SEQUENCE [LARGE SCALE GENOMIC DNA]</scope>
    <source>
        <strain evidence="2">UH-Slu-Lm8-n1</strain>
    </source>
</reference>
<accession>A0A0D0AJZ2</accession>
<dbReference type="HOGENOM" id="CLU_2265488_0_0_1"/>
<evidence type="ECO:0000313" key="2">
    <source>
        <dbReference type="Proteomes" id="UP000054485"/>
    </source>
</evidence>
<dbReference type="OrthoDB" id="2686194at2759"/>